<evidence type="ECO:0000313" key="2">
    <source>
        <dbReference type="Proteomes" id="UP001235840"/>
    </source>
</evidence>
<reference evidence="1 2" key="1">
    <citation type="submission" date="2023-07" db="EMBL/GenBank/DDBJ databases">
        <title>Genomic Encyclopedia of Type Strains, Phase IV (KMG-IV): sequencing the most valuable type-strain genomes for metagenomic binning, comparative biology and taxonomic classification.</title>
        <authorList>
            <person name="Goeker M."/>
        </authorList>
    </citation>
    <scope>NUCLEOTIDE SEQUENCE [LARGE SCALE GENOMIC DNA]</scope>
    <source>
        <strain evidence="1 2">DSM 12751</strain>
    </source>
</reference>
<keyword evidence="2" id="KW-1185">Reference proteome</keyword>
<protein>
    <submittedName>
        <fullName evidence="1">Uncharacterized protein</fullName>
    </submittedName>
</protein>
<evidence type="ECO:0000313" key="1">
    <source>
        <dbReference type="EMBL" id="MDQ0167326.1"/>
    </source>
</evidence>
<dbReference type="Proteomes" id="UP001235840">
    <property type="component" value="Unassembled WGS sequence"/>
</dbReference>
<organism evidence="1 2">
    <name type="scientific">Caldalkalibacillus horti</name>
    <dbReference type="NCBI Taxonomy" id="77523"/>
    <lineage>
        <taxon>Bacteria</taxon>
        <taxon>Bacillati</taxon>
        <taxon>Bacillota</taxon>
        <taxon>Bacilli</taxon>
        <taxon>Bacillales</taxon>
        <taxon>Bacillaceae</taxon>
        <taxon>Caldalkalibacillus</taxon>
    </lineage>
</organism>
<sequence length="226" mass="26224">MISVLLTLLLKRSSSIKFTEEEIVAYDKLLTAIGEGKLITYDLNYPKYRFLQYATSKKEYVLHGSNNPDIHEFEPRRQTLYNNEWTKAVFATTDSNWAIFYAVFNRSQLIGNFRNGCIIRGKSKFHYFSLNESTMKRDPWTDGVVYLLPKDTFTHSGQGKIQFDEWISEEPVKPVGRLAIDLNDFTYKNKVAVHKDNESMVKTWLLYKARILVGSLKKVKVDQVSS</sequence>
<gene>
    <name evidence="1" type="ORF">J2S11_003251</name>
</gene>
<dbReference type="EMBL" id="JAUSTY010000015">
    <property type="protein sequence ID" value="MDQ0167326.1"/>
    <property type="molecule type" value="Genomic_DNA"/>
</dbReference>
<comment type="caution">
    <text evidence="1">The sequence shown here is derived from an EMBL/GenBank/DDBJ whole genome shotgun (WGS) entry which is preliminary data.</text>
</comment>
<accession>A0ABT9W259</accession>
<proteinExistence type="predicted"/>
<dbReference type="RefSeq" id="WP_307396179.1">
    <property type="nucleotide sequence ID" value="NZ_BAAADK010000002.1"/>
</dbReference>
<name>A0ABT9W259_9BACI</name>